<proteinExistence type="predicted"/>
<comment type="caution">
    <text evidence="2">The sequence shown here is derived from an EMBL/GenBank/DDBJ whole genome shotgun (WGS) entry which is preliminary data.</text>
</comment>
<dbReference type="AlphaFoldDB" id="A0A255XJV9"/>
<dbReference type="PANTHER" id="PTHR38765">
    <property type="entry name" value="DUF484 DOMAIN-CONTAINING PROTEIN"/>
    <property type="match status" value="1"/>
</dbReference>
<organism evidence="2 3">
    <name type="scientific">Elstera cyanobacteriorum</name>
    <dbReference type="NCBI Taxonomy" id="2022747"/>
    <lineage>
        <taxon>Bacteria</taxon>
        <taxon>Pseudomonadati</taxon>
        <taxon>Pseudomonadota</taxon>
        <taxon>Alphaproteobacteria</taxon>
        <taxon>Rhodospirillales</taxon>
        <taxon>Rhodospirillaceae</taxon>
        <taxon>Elstera</taxon>
    </lineage>
</organism>
<evidence type="ECO:0000313" key="2">
    <source>
        <dbReference type="EMBL" id="OYQ17266.1"/>
    </source>
</evidence>
<keyword evidence="3" id="KW-1185">Reference proteome</keyword>
<reference evidence="2 3" key="1">
    <citation type="submission" date="2017-07" db="EMBL/GenBank/DDBJ databases">
        <title>Elstera cyanobacteriorum sp. nov., a novel bacterium isolated from cyanobacterial aggregates in a eutrophic lake.</title>
        <authorList>
            <person name="Cai H."/>
        </authorList>
    </citation>
    <scope>NUCLEOTIDE SEQUENCE [LARGE SCALE GENOMIC DNA]</scope>
    <source>
        <strain evidence="2 3">TH019</strain>
    </source>
</reference>
<dbReference type="EMBL" id="NOXS01000034">
    <property type="protein sequence ID" value="OYQ17266.1"/>
    <property type="molecule type" value="Genomic_DNA"/>
</dbReference>
<dbReference type="OrthoDB" id="7200179at2"/>
<name>A0A255XJV9_9PROT</name>
<dbReference type="InterPro" id="IPR029016">
    <property type="entry name" value="GAF-like_dom_sf"/>
</dbReference>
<dbReference type="RefSeq" id="WP_094409857.1">
    <property type="nucleotide sequence ID" value="NZ_BMJZ01000005.1"/>
</dbReference>
<protein>
    <recommendedName>
        <fullName evidence="4">DUF484 family protein</fullName>
    </recommendedName>
</protein>
<feature type="region of interest" description="Disordered" evidence="1">
    <location>
        <begin position="1"/>
        <end position="20"/>
    </location>
</feature>
<gene>
    <name evidence="2" type="ORF">CHR90_14940</name>
</gene>
<sequence>MDERSAEQSGRTGEGSGKSKADALTDAAVLTYLRRNPDFLVRHPDIAGVLLPPVRAMGDGVVDLQQFIVQKLRSDISRLKLNQRKLIATSRNNLVSQGRVHAAIIALIGARSFEDFITVLTDELASLLDVDAVGFCLEATGDGSVAANSNVRLLPAGYIDQTLGSEPILLRADITGEPEIYGEELAGLARSDALIRLHISSHAPPALLALGARRPGIFHPGQGTELISFLAETVEITTRAWLDLED</sequence>
<dbReference type="Gene3D" id="3.30.450.40">
    <property type="match status" value="1"/>
</dbReference>
<accession>A0A255XJV9</accession>
<evidence type="ECO:0000313" key="3">
    <source>
        <dbReference type="Proteomes" id="UP000216361"/>
    </source>
</evidence>
<dbReference type="PANTHER" id="PTHR38765:SF1">
    <property type="entry name" value="DUF484 DOMAIN-CONTAINING PROTEIN"/>
    <property type="match status" value="1"/>
</dbReference>
<dbReference type="Proteomes" id="UP000216361">
    <property type="component" value="Unassembled WGS sequence"/>
</dbReference>
<evidence type="ECO:0008006" key="4">
    <source>
        <dbReference type="Google" id="ProtNLM"/>
    </source>
</evidence>
<dbReference type="InterPro" id="IPR007435">
    <property type="entry name" value="DUF484"/>
</dbReference>
<dbReference type="Pfam" id="PF04340">
    <property type="entry name" value="DUF484"/>
    <property type="match status" value="1"/>
</dbReference>
<evidence type="ECO:0000256" key="1">
    <source>
        <dbReference type="SAM" id="MobiDB-lite"/>
    </source>
</evidence>